<evidence type="ECO:0000313" key="1">
    <source>
        <dbReference type="EMBL" id="KAK8892365.1"/>
    </source>
</evidence>
<accession>A0ABR2KMJ7</accession>
<organism evidence="1 2">
    <name type="scientific">Tritrichomonas musculus</name>
    <dbReference type="NCBI Taxonomy" id="1915356"/>
    <lineage>
        <taxon>Eukaryota</taxon>
        <taxon>Metamonada</taxon>
        <taxon>Parabasalia</taxon>
        <taxon>Tritrichomonadida</taxon>
        <taxon>Tritrichomonadidae</taxon>
        <taxon>Tritrichomonas</taxon>
    </lineage>
</organism>
<keyword evidence="2" id="KW-1185">Reference proteome</keyword>
<proteinExistence type="predicted"/>
<dbReference type="EMBL" id="JAPFFF010000004">
    <property type="protein sequence ID" value="KAK8892365.1"/>
    <property type="molecule type" value="Genomic_DNA"/>
</dbReference>
<protein>
    <recommendedName>
        <fullName evidence="3">Initiator binding domain-containing protein</fullName>
    </recommendedName>
</protein>
<dbReference type="Proteomes" id="UP001470230">
    <property type="component" value="Unassembled WGS sequence"/>
</dbReference>
<name>A0ABR2KMJ7_9EUKA</name>
<reference evidence="1 2" key="1">
    <citation type="submission" date="2024-04" db="EMBL/GenBank/DDBJ databases">
        <title>Tritrichomonas musculus Genome.</title>
        <authorList>
            <person name="Alves-Ferreira E."/>
            <person name="Grigg M."/>
            <person name="Lorenzi H."/>
            <person name="Galac M."/>
        </authorList>
    </citation>
    <scope>NUCLEOTIDE SEQUENCE [LARGE SCALE GENOMIC DNA]</scope>
    <source>
        <strain evidence="1 2">EAF2021</strain>
    </source>
</reference>
<comment type="caution">
    <text evidence="1">The sequence shown here is derived from an EMBL/GenBank/DDBJ whole genome shotgun (WGS) entry which is preliminary data.</text>
</comment>
<evidence type="ECO:0008006" key="3">
    <source>
        <dbReference type="Google" id="ProtNLM"/>
    </source>
</evidence>
<sequence length="175" mass="19969">MKNNNSFNPIETISSIIETHFSIERKAHPRQKFIEQINDELVLIINKAIDLSDNPVYTLLQLGIIIFPGSIAFRKNIVAKLLALCKSSFESRLTKAGWSSSNIYCISTVQRCLRRIVRTDYKNWTLKSIPKGSSFDLFVNNYPAVFSGKNEIMTEEEFFSSIYTSEVSSPLPSEY</sequence>
<evidence type="ECO:0000313" key="2">
    <source>
        <dbReference type="Proteomes" id="UP001470230"/>
    </source>
</evidence>
<gene>
    <name evidence="1" type="ORF">M9Y10_029591</name>
</gene>